<protein>
    <submittedName>
        <fullName evidence="3">Uncharacterized protein</fullName>
    </submittedName>
</protein>
<dbReference type="EMBL" id="MDZB01000136">
    <property type="protein sequence ID" value="OGX83104.1"/>
    <property type="molecule type" value="Genomic_DNA"/>
</dbReference>
<proteinExistence type="predicted"/>
<dbReference type="Proteomes" id="UP000176294">
    <property type="component" value="Unassembled WGS sequence"/>
</dbReference>
<keyword evidence="1" id="KW-0175">Coiled coil</keyword>
<keyword evidence="4" id="KW-1185">Reference proteome</keyword>
<reference evidence="3 4" key="1">
    <citation type="submission" date="2016-08" db="EMBL/GenBank/DDBJ databases">
        <title>Hymenobacter coccineus sp. nov., Hymenobacter lapidarius sp. nov. and Hymenobacter glacialis sp. nov., isolated from Antarctic soil.</title>
        <authorList>
            <person name="Sedlacek I."/>
            <person name="Kralova S."/>
            <person name="Kyrova K."/>
            <person name="Maslanova I."/>
            <person name="Stankova E."/>
            <person name="Vrbovska V."/>
            <person name="Nemec M."/>
            <person name="Bartak M."/>
            <person name="Svec P."/>
            <person name="Busse H.-J."/>
            <person name="Pantucek R."/>
        </authorList>
    </citation>
    <scope>NUCLEOTIDE SEQUENCE [LARGE SCALE GENOMIC DNA]</scope>
    <source>
        <strain evidence="3 4">CCM 8643</strain>
    </source>
</reference>
<comment type="caution">
    <text evidence="3">The sequence shown here is derived from an EMBL/GenBank/DDBJ whole genome shotgun (WGS) entry which is preliminary data.</text>
</comment>
<dbReference type="AlphaFoldDB" id="A0A1G1SWW3"/>
<evidence type="ECO:0000256" key="1">
    <source>
        <dbReference type="SAM" id="Coils"/>
    </source>
</evidence>
<keyword evidence="2" id="KW-0472">Membrane</keyword>
<accession>A0A1G1SWW3</accession>
<name>A0A1G1SWW3_9BACT</name>
<keyword evidence="2" id="KW-0812">Transmembrane</keyword>
<keyword evidence="2" id="KW-1133">Transmembrane helix</keyword>
<feature type="coiled-coil region" evidence="1">
    <location>
        <begin position="64"/>
        <end position="91"/>
    </location>
</feature>
<gene>
    <name evidence="3" type="ORF">BEN47_17935</name>
</gene>
<feature type="transmembrane region" description="Helical" evidence="2">
    <location>
        <begin position="47"/>
        <end position="63"/>
    </location>
</feature>
<sequence length="92" mass="10211">MFASLRPSSPSHFAMKPTRLETLLYAWGALLVLGGTAARIGHLITGGQGYAVLLGGIALSIWGRRLTNKRTRQLQQENRELKAQLSQRRQKP</sequence>
<evidence type="ECO:0000313" key="3">
    <source>
        <dbReference type="EMBL" id="OGX83104.1"/>
    </source>
</evidence>
<organism evidence="3 4">
    <name type="scientific">Hymenobacter lapidarius</name>
    <dbReference type="NCBI Taxonomy" id="1908237"/>
    <lineage>
        <taxon>Bacteria</taxon>
        <taxon>Pseudomonadati</taxon>
        <taxon>Bacteroidota</taxon>
        <taxon>Cytophagia</taxon>
        <taxon>Cytophagales</taxon>
        <taxon>Hymenobacteraceae</taxon>
        <taxon>Hymenobacter</taxon>
    </lineage>
</organism>
<evidence type="ECO:0000256" key="2">
    <source>
        <dbReference type="SAM" id="Phobius"/>
    </source>
</evidence>
<evidence type="ECO:0000313" key="4">
    <source>
        <dbReference type="Proteomes" id="UP000176294"/>
    </source>
</evidence>
<dbReference type="STRING" id="1908237.BEN47_17935"/>